<gene>
    <name evidence="1" type="ORF">L3Q82_008486</name>
</gene>
<evidence type="ECO:0000313" key="2">
    <source>
        <dbReference type="Proteomes" id="UP000831701"/>
    </source>
</evidence>
<evidence type="ECO:0000313" key="1">
    <source>
        <dbReference type="EMBL" id="KAI3377244.1"/>
    </source>
</evidence>
<keyword evidence="2" id="KW-1185">Reference proteome</keyword>
<dbReference type="EMBL" id="CM041531">
    <property type="protein sequence ID" value="KAI3377244.1"/>
    <property type="molecule type" value="Genomic_DNA"/>
</dbReference>
<accession>A0ACB8XBW5</accession>
<dbReference type="Proteomes" id="UP000831701">
    <property type="component" value="Chromosome 1"/>
</dbReference>
<organism evidence="1 2">
    <name type="scientific">Scortum barcoo</name>
    <name type="common">barcoo grunter</name>
    <dbReference type="NCBI Taxonomy" id="214431"/>
    <lineage>
        <taxon>Eukaryota</taxon>
        <taxon>Metazoa</taxon>
        <taxon>Chordata</taxon>
        <taxon>Craniata</taxon>
        <taxon>Vertebrata</taxon>
        <taxon>Euteleostomi</taxon>
        <taxon>Actinopterygii</taxon>
        <taxon>Neopterygii</taxon>
        <taxon>Teleostei</taxon>
        <taxon>Neoteleostei</taxon>
        <taxon>Acanthomorphata</taxon>
        <taxon>Eupercaria</taxon>
        <taxon>Centrarchiformes</taxon>
        <taxon>Terapontoidei</taxon>
        <taxon>Terapontidae</taxon>
        <taxon>Scortum</taxon>
    </lineage>
</organism>
<comment type="caution">
    <text evidence="1">The sequence shown here is derived from an EMBL/GenBank/DDBJ whole genome shotgun (WGS) entry which is preliminary data.</text>
</comment>
<feature type="non-terminal residue" evidence="1">
    <location>
        <position position="232"/>
    </location>
</feature>
<sequence>MQETEREQEGDRSEENDRQTAPVSDSVPVRPETSAESALVPAVIDTEELDHKETDNGDVAIGEGVMRYFMTTVISKLQFGFCLDLGKFLTIFMKSCPDLHIRSIIKLLEHEELTPEQKNTVFELSMSWDLPAVTKTNRRWLHNKRLLHAVIGRTMRQIKQLRKGLKDVTVWPLLTSRPDVVPLLFPKMTEMQFTPQMLLGKITWPVEDSDDEDFDIESTCRITGFLRMFIET</sequence>
<reference evidence="1" key="1">
    <citation type="submission" date="2022-04" db="EMBL/GenBank/DDBJ databases">
        <title>Jade perch genome.</title>
        <authorList>
            <person name="Chao B."/>
        </authorList>
    </citation>
    <scope>NUCLEOTIDE SEQUENCE</scope>
    <source>
        <strain evidence="1">CB-2022</strain>
    </source>
</reference>
<protein>
    <submittedName>
        <fullName evidence="1">Uncharacterized protein</fullName>
    </submittedName>
</protein>
<proteinExistence type="predicted"/>
<name>A0ACB8XBW5_9TELE</name>